<dbReference type="Proteomes" id="UP000632222">
    <property type="component" value="Unassembled WGS sequence"/>
</dbReference>
<comment type="caution">
    <text evidence="2">The sequence shown here is derived from an EMBL/GenBank/DDBJ whole genome shotgun (WGS) entry which is preliminary data.</text>
</comment>
<dbReference type="EMBL" id="BMOD01000002">
    <property type="protein sequence ID" value="GGJ26045.1"/>
    <property type="molecule type" value="Genomic_DNA"/>
</dbReference>
<protein>
    <submittedName>
        <fullName evidence="2">Uncharacterized protein</fullName>
    </submittedName>
</protein>
<keyword evidence="1" id="KW-0732">Signal</keyword>
<keyword evidence="3" id="KW-1185">Reference proteome</keyword>
<organism evidence="2 3">
    <name type="scientific">Deinococcus roseus</name>
    <dbReference type="NCBI Taxonomy" id="392414"/>
    <lineage>
        <taxon>Bacteria</taxon>
        <taxon>Thermotogati</taxon>
        <taxon>Deinococcota</taxon>
        <taxon>Deinococci</taxon>
        <taxon>Deinococcales</taxon>
        <taxon>Deinococcaceae</taxon>
        <taxon>Deinococcus</taxon>
    </lineage>
</organism>
<reference evidence="3" key="1">
    <citation type="journal article" date="2019" name="Int. J. Syst. Evol. Microbiol.">
        <title>The Global Catalogue of Microorganisms (GCM) 10K type strain sequencing project: providing services to taxonomists for standard genome sequencing and annotation.</title>
        <authorList>
            <consortium name="The Broad Institute Genomics Platform"/>
            <consortium name="The Broad Institute Genome Sequencing Center for Infectious Disease"/>
            <person name="Wu L."/>
            <person name="Ma J."/>
        </authorList>
    </citation>
    <scope>NUCLEOTIDE SEQUENCE [LARGE SCALE GENOMIC DNA]</scope>
    <source>
        <strain evidence="3">JCM 14370</strain>
    </source>
</reference>
<feature type="chain" id="PRO_5045472848" evidence="1">
    <location>
        <begin position="22"/>
        <end position="255"/>
    </location>
</feature>
<evidence type="ECO:0000313" key="3">
    <source>
        <dbReference type="Proteomes" id="UP000632222"/>
    </source>
</evidence>
<name>A0ABQ2CVX4_9DEIO</name>
<sequence length="255" mass="28522">MRKLAASLIAFSLLASTHAQSMSQQSLIEHYPPDRTSKRIPVETCQNSHPSASQTLLTCSRVRVVHTHQDVSNYDESPDIQLELPRGITLTVKMDHLPYFVGNAYQTDLNGDNRTDLMLTLPWGALGLGGERAVVVFAVSSGDSYQLSAMDSFSFGPAALIRKNNQNFVLHSAFVNTTGKDGKDHSFFVYSHLKIENGKLQLDAQQSRVWIQYTFRPNGALTSLLTPQQKTTGWNNYLKWTTEDGMQQGIFRKVQ</sequence>
<proteinExistence type="predicted"/>
<evidence type="ECO:0000256" key="1">
    <source>
        <dbReference type="SAM" id="SignalP"/>
    </source>
</evidence>
<feature type="signal peptide" evidence="1">
    <location>
        <begin position="1"/>
        <end position="21"/>
    </location>
</feature>
<gene>
    <name evidence="2" type="ORF">GCM10008938_10230</name>
</gene>
<evidence type="ECO:0000313" key="2">
    <source>
        <dbReference type="EMBL" id="GGJ26045.1"/>
    </source>
</evidence>
<accession>A0ABQ2CVX4</accession>